<dbReference type="InterPro" id="IPR050902">
    <property type="entry name" value="ABC_Transporter_SBP"/>
</dbReference>
<dbReference type="Proteomes" id="UP000006876">
    <property type="component" value="Chromosome"/>
</dbReference>
<feature type="signal peptide" evidence="1">
    <location>
        <begin position="1"/>
        <end position="23"/>
    </location>
</feature>
<dbReference type="Gene3D" id="3.40.50.1980">
    <property type="entry name" value="Nitrogenase molybdenum iron protein domain"/>
    <property type="match status" value="2"/>
</dbReference>
<evidence type="ECO:0000313" key="3">
    <source>
        <dbReference type="EMBL" id="ADP18576.1"/>
    </source>
</evidence>
<gene>
    <name evidence="3" type="ordered locus">AXYL_05276</name>
</gene>
<dbReference type="GO" id="GO:0071281">
    <property type="term" value="P:cellular response to iron ion"/>
    <property type="evidence" value="ECO:0007669"/>
    <property type="project" value="TreeGrafter"/>
</dbReference>
<feature type="domain" description="Fe/B12 periplasmic-binding" evidence="2">
    <location>
        <begin position="44"/>
        <end position="311"/>
    </location>
</feature>
<dbReference type="eggNOG" id="COG0614">
    <property type="taxonomic scope" value="Bacteria"/>
</dbReference>
<organism evidence="3 4">
    <name type="scientific">Achromobacter xylosoxidans (strain A8)</name>
    <dbReference type="NCBI Taxonomy" id="762376"/>
    <lineage>
        <taxon>Bacteria</taxon>
        <taxon>Pseudomonadati</taxon>
        <taxon>Pseudomonadota</taxon>
        <taxon>Betaproteobacteria</taxon>
        <taxon>Burkholderiales</taxon>
        <taxon>Alcaligenaceae</taxon>
        <taxon>Achromobacter</taxon>
    </lineage>
</organism>
<dbReference type="PANTHER" id="PTHR30535">
    <property type="entry name" value="VITAMIN B12-BINDING PROTEIN"/>
    <property type="match status" value="1"/>
</dbReference>
<accession>E3HU03</accession>
<evidence type="ECO:0000256" key="1">
    <source>
        <dbReference type="SAM" id="SignalP"/>
    </source>
</evidence>
<reference evidence="3 4" key="1">
    <citation type="journal article" date="2011" name="J. Bacteriol.">
        <title>Complete genome sequence of the haloaromatic acid-degrading bacterium Achromobacter xylosoxidans A8.</title>
        <authorList>
            <person name="Strnad H."/>
            <person name="Ridl J."/>
            <person name="Paces J."/>
            <person name="Kolar M."/>
            <person name="Vlcek C."/>
            <person name="Paces V."/>
        </authorList>
    </citation>
    <scope>NUCLEOTIDE SEQUENCE [LARGE SCALE GENOMIC DNA]</scope>
    <source>
        <strain evidence="3 4">A8</strain>
    </source>
</reference>
<name>E3HU03_ACHXA</name>
<evidence type="ECO:0000259" key="2">
    <source>
        <dbReference type="PROSITE" id="PS50983"/>
    </source>
</evidence>
<keyword evidence="1" id="KW-0732">Signal</keyword>
<dbReference type="KEGG" id="axy:AXYL_05276"/>
<sequence length="356" mass="38899">MTFSAYFRAAVAAGALLSSAAGATPIVFKDMLGNAVSLPAPTQRAVTLPMPAGSLLISLDGGAEHLAGMHPSAYGLMKDGLLARIFPATAAVRTDITRSGFVPNVETLLQMQPDLVWQWGHMGDDLLAPLRNAGLPTAALVYGTEDRTREWIRLIGLSLGQEARAQAQLRWRDQVRAEIRAVTDAIPAGQRPGVLYLSRHAPQLRAAGGNTSFEDDITLAGGRNVSASIASGQTVNIEQIMAWAPEVILLNNFEPGLTPETLYRDPLFADIPAVRERRVYKVPLGGYLWDPPSQESPLYWQWLSLLLHPEKFSWPLRDNIARAYGELYGYQPGADEIDAVLRLKMNQGAAGYERFR</sequence>
<dbReference type="HOGENOM" id="CLU_038034_13_3_4"/>
<dbReference type="PANTHER" id="PTHR30535:SF34">
    <property type="entry name" value="MOLYBDATE-BINDING PROTEIN MOLA"/>
    <property type="match status" value="1"/>
</dbReference>
<protein>
    <submittedName>
        <fullName evidence="3">Periplasmic binding family protein 5</fullName>
    </submittedName>
</protein>
<evidence type="ECO:0000313" key="4">
    <source>
        <dbReference type="Proteomes" id="UP000006876"/>
    </source>
</evidence>
<proteinExistence type="predicted"/>
<dbReference type="EMBL" id="CP002287">
    <property type="protein sequence ID" value="ADP18576.1"/>
    <property type="molecule type" value="Genomic_DNA"/>
</dbReference>
<dbReference type="STRING" id="762376.AXYL_05276"/>
<dbReference type="Pfam" id="PF01497">
    <property type="entry name" value="Peripla_BP_2"/>
    <property type="match status" value="1"/>
</dbReference>
<dbReference type="Gene3D" id="1.20.58.2180">
    <property type="match status" value="1"/>
</dbReference>
<dbReference type="AlphaFoldDB" id="E3HU03"/>
<feature type="chain" id="PRO_5003170791" evidence="1">
    <location>
        <begin position="24"/>
        <end position="356"/>
    </location>
</feature>
<dbReference type="SUPFAM" id="SSF53807">
    <property type="entry name" value="Helical backbone' metal receptor"/>
    <property type="match status" value="1"/>
</dbReference>
<dbReference type="PATRIC" id="fig|762376.5.peg.5277"/>
<dbReference type="PROSITE" id="PS50983">
    <property type="entry name" value="FE_B12_PBP"/>
    <property type="match status" value="1"/>
</dbReference>
<dbReference type="InterPro" id="IPR002491">
    <property type="entry name" value="ABC_transptr_periplasmic_BD"/>
</dbReference>
<dbReference type="RefSeq" id="WP_013395879.1">
    <property type="nucleotide sequence ID" value="NC_014640.1"/>
</dbReference>